<comment type="caution">
    <text evidence="3">The sequence shown here is derived from an EMBL/GenBank/DDBJ whole genome shotgun (WGS) entry which is preliminary data.</text>
</comment>
<evidence type="ECO:0000256" key="2">
    <source>
        <dbReference type="SAM" id="Phobius"/>
    </source>
</evidence>
<keyword evidence="2" id="KW-1133">Transmembrane helix</keyword>
<accession>A0A4R2JNC8</accession>
<dbReference type="EMBL" id="SLWS01000005">
    <property type="protein sequence ID" value="TCO58628.1"/>
    <property type="molecule type" value="Genomic_DNA"/>
</dbReference>
<sequence length="51" mass="5489">MTRLILNPLFWAVVIIVAWLVVITMSIVSNPDGARAQNDKHASTSLAQLGG</sequence>
<keyword evidence="4" id="KW-1185">Reference proteome</keyword>
<feature type="transmembrane region" description="Helical" evidence="2">
    <location>
        <begin position="9"/>
        <end position="28"/>
    </location>
</feature>
<proteinExistence type="predicted"/>
<dbReference type="RefSeq" id="WP_165960591.1">
    <property type="nucleotide sequence ID" value="NZ_SLWS01000005.1"/>
</dbReference>
<name>A0A4R2JNC8_9PSEU</name>
<keyword evidence="2" id="KW-0472">Membrane</keyword>
<evidence type="ECO:0000313" key="3">
    <source>
        <dbReference type="EMBL" id="TCO58628.1"/>
    </source>
</evidence>
<organism evidence="3 4">
    <name type="scientific">Actinocrispum wychmicini</name>
    <dbReference type="NCBI Taxonomy" id="1213861"/>
    <lineage>
        <taxon>Bacteria</taxon>
        <taxon>Bacillati</taxon>
        <taxon>Actinomycetota</taxon>
        <taxon>Actinomycetes</taxon>
        <taxon>Pseudonocardiales</taxon>
        <taxon>Pseudonocardiaceae</taxon>
        <taxon>Actinocrispum</taxon>
    </lineage>
</organism>
<evidence type="ECO:0000313" key="4">
    <source>
        <dbReference type="Proteomes" id="UP000295680"/>
    </source>
</evidence>
<keyword evidence="2" id="KW-0812">Transmembrane</keyword>
<reference evidence="3 4" key="1">
    <citation type="submission" date="2019-03" db="EMBL/GenBank/DDBJ databases">
        <title>Genomic Encyclopedia of Type Strains, Phase IV (KMG-IV): sequencing the most valuable type-strain genomes for metagenomic binning, comparative biology and taxonomic classification.</title>
        <authorList>
            <person name="Goeker M."/>
        </authorList>
    </citation>
    <scope>NUCLEOTIDE SEQUENCE [LARGE SCALE GENOMIC DNA]</scope>
    <source>
        <strain evidence="3 4">DSM 45934</strain>
    </source>
</reference>
<evidence type="ECO:0000256" key="1">
    <source>
        <dbReference type="SAM" id="MobiDB-lite"/>
    </source>
</evidence>
<dbReference type="AlphaFoldDB" id="A0A4R2JNC8"/>
<gene>
    <name evidence="3" type="ORF">EV192_105699</name>
</gene>
<feature type="region of interest" description="Disordered" evidence="1">
    <location>
        <begin position="31"/>
        <end position="51"/>
    </location>
</feature>
<dbReference type="Proteomes" id="UP000295680">
    <property type="component" value="Unassembled WGS sequence"/>
</dbReference>
<protein>
    <submittedName>
        <fullName evidence="3">Uncharacterized protein</fullName>
    </submittedName>
</protein>